<protein>
    <submittedName>
        <fullName evidence="1">Uncharacterized protein</fullName>
    </submittedName>
</protein>
<comment type="caution">
    <text evidence="1">The sequence shown here is derived from an EMBL/GenBank/DDBJ whole genome shotgun (WGS) entry which is preliminary data.</text>
</comment>
<keyword evidence="2" id="KW-1185">Reference proteome</keyword>
<gene>
    <name evidence="1" type="ORF">GGX14DRAFT_445037</name>
</gene>
<evidence type="ECO:0000313" key="1">
    <source>
        <dbReference type="EMBL" id="KAJ7213380.1"/>
    </source>
</evidence>
<reference evidence="1" key="1">
    <citation type="submission" date="2023-03" db="EMBL/GenBank/DDBJ databases">
        <title>Massive genome expansion in bonnet fungi (Mycena s.s.) driven by repeated elements and novel gene families across ecological guilds.</title>
        <authorList>
            <consortium name="Lawrence Berkeley National Laboratory"/>
            <person name="Harder C.B."/>
            <person name="Miyauchi S."/>
            <person name="Viragh M."/>
            <person name="Kuo A."/>
            <person name="Thoen E."/>
            <person name="Andreopoulos B."/>
            <person name="Lu D."/>
            <person name="Skrede I."/>
            <person name="Drula E."/>
            <person name="Henrissat B."/>
            <person name="Morin E."/>
            <person name="Kohler A."/>
            <person name="Barry K."/>
            <person name="LaButti K."/>
            <person name="Morin E."/>
            <person name="Salamov A."/>
            <person name="Lipzen A."/>
            <person name="Mereny Z."/>
            <person name="Hegedus B."/>
            <person name="Baldrian P."/>
            <person name="Stursova M."/>
            <person name="Weitz H."/>
            <person name="Taylor A."/>
            <person name="Grigoriev I.V."/>
            <person name="Nagy L.G."/>
            <person name="Martin F."/>
            <person name="Kauserud H."/>
        </authorList>
    </citation>
    <scope>NUCLEOTIDE SEQUENCE</scope>
    <source>
        <strain evidence="1">9144</strain>
    </source>
</reference>
<accession>A0AAD6VQ39</accession>
<dbReference type="AlphaFoldDB" id="A0AAD6VQ39"/>
<dbReference type="EMBL" id="JARJCW010000021">
    <property type="protein sequence ID" value="KAJ7213380.1"/>
    <property type="molecule type" value="Genomic_DNA"/>
</dbReference>
<proteinExistence type="predicted"/>
<evidence type="ECO:0000313" key="2">
    <source>
        <dbReference type="Proteomes" id="UP001219525"/>
    </source>
</evidence>
<name>A0AAD6VQ39_9AGAR</name>
<organism evidence="1 2">
    <name type="scientific">Mycena pura</name>
    <dbReference type="NCBI Taxonomy" id="153505"/>
    <lineage>
        <taxon>Eukaryota</taxon>
        <taxon>Fungi</taxon>
        <taxon>Dikarya</taxon>
        <taxon>Basidiomycota</taxon>
        <taxon>Agaricomycotina</taxon>
        <taxon>Agaricomycetes</taxon>
        <taxon>Agaricomycetidae</taxon>
        <taxon>Agaricales</taxon>
        <taxon>Marasmiineae</taxon>
        <taxon>Mycenaceae</taxon>
        <taxon>Mycena</taxon>
    </lineage>
</organism>
<dbReference type="Proteomes" id="UP001219525">
    <property type="component" value="Unassembled WGS sequence"/>
</dbReference>
<sequence length="645" mass="73551">MPDNSLPDEIISEILSPALKVDDIVFSDTSRVSPFSNYTESTSAYLVVCKAWLRVSTPLLYHVVILRSKAQAAALARTLSENRDLGRFIKKFRIEGGYGHPVHTILQCAPNVSDLWLTFEILSPDSTVGLCKGLHLINPTRLILRDVVYKRIKNKMAFQLVDAVAEAICKWDRLTVFDCPYSDSYGRAFGIVRSLVQAKRLHTIVIVDSLLAIHAYTMFSDCPLQTIQIKQPLNEWRISLLDNRPELHALLKYTKMDLHSKEDIAQESGPAGSLYITPSLNSCFTPMSVAPMVVRDAIWSRIIYFAMSVPERGAEPERKNFPRKLPLLLVSKDFYRLGLPHFYVHLDLTGNTMWHLSLVLSLQVPIETICGSGLTICLDTFEEMARSLGASLREFHLPVMDMRESGASAALFNNLVELRRLTWASQTTFVCNWSSDNSDLLLKVEELWIKHAHPSFLTVLSSMRLPSLWYLKASINIPFGAFLKTHGNHLSEFELPLTSALDLSIGILQLCPNLRRLTLNWDVSDEQAPSDAIFFRPSIKPAFCPEYIFLAFWLVKITFFVPLSHRSRKMDLASWERFLGFFTATATPSLREIQFTSVLWPINEREIARSIWVRAAERLLEHNIHLSDYEGKRWRPRLKLKGRSR</sequence>
<feature type="non-terminal residue" evidence="1">
    <location>
        <position position="645"/>
    </location>
</feature>